<dbReference type="AlphaFoldDB" id="A0A016T1T3"/>
<reference evidence="2" key="1">
    <citation type="journal article" date="2015" name="Nat. Genet.">
        <title>The genome and transcriptome of the zoonotic hookworm Ancylostoma ceylanicum identify infection-specific gene families.</title>
        <authorList>
            <person name="Schwarz E.M."/>
            <person name="Hu Y."/>
            <person name="Antoshechkin I."/>
            <person name="Miller M.M."/>
            <person name="Sternberg P.W."/>
            <person name="Aroian R.V."/>
        </authorList>
    </citation>
    <scope>NUCLEOTIDE SEQUENCE</scope>
    <source>
        <strain evidence="2">HY135</strain>
    </source>
</reference>
<evidence type="ECO:0000313" key="1">
    <source>
        <dbReference type="EMBL" id="EYB96571.1"/>
    </source>
</evidence>
<proteinExistence type="predicted"/>
<comment type="caution">
    <text evidence="1">The sequence shown here is derived from an EMBL/GenBank/DDBJ whole genome shotgun (WGS) entry which is preliminary data.</text>
</comment>
<evidence type="ECO:0000313" key="2">
    <source>
        <dbReference type="Proteomes" id="UP000024635"/>
    </source>
</evidence>
<protein>
    <submittedName>
        <fullName evidence="1">Uncharacterized protein</fullName>
    </submittedName>
</protein>
<sequence length="224" mass="24274">MSPSLLCLVFVTFAYAAPPFVPVKPESAVEHVAPPRADPCVDGVHNVVQIADINKPTLRIHTQDAVAQLYDVNGNPSCYKGRAKISLPGQIKLVKGKVIVTAPSDIRKSGEVLFTYTKNQRFVGTLCKDGKVLNKLIPAEACRQKLYPAIGEEFATMLSKPGTYDMEEIRKTAGVGPVVDLPSINSAINMIVRGDWQATLNLVSEGQTIALVKAPSNGEWLYVD</sequence>
<dbReference type="OrthoDB" id="5836370at2759"/>
<dbReference type="STRING" id="53326.A0A016T1T3"/>
<keyword evidence="2" id="KW-1185">Reference proteome</keyword>
<dbReference type="Proteomes" id="UP000024635">
    <property type="component" value="Unassembled WGS sequence"/>
</dbReference>
<organism evidence="1 2">
    <name type="scientific">Ancylostoma ceylanicum</name>
    <dbReference type="NCBI Taxonomy" id="53326"/>
    <lineage>
        <taxon>Eukaryota</taxon>
        <taxon>Metazoa</taxon>
        <taxon>Ecdysozoa</taxon>
        <taxon>Nematoda</taxon>
        <taxon>Chromadorea</taxon>
        <taxon>Rhabditida</taxon>
        <taxon>Rhabditina</taxon>
        <taxon>Rhabditomorpha</taxon>
        <taxon>Strongyloidea</taxon>
        <taxon>Ancylostomatidae</taxon>
        <taxon>Ancylostomatinae</taxon>
        <taxon>Ancylostoma</taxon>
    </lineage>
</organism>
<dbReference type="EMBL" id="JARK01001485">
    <property type="protein sequence ID" value="EYB96571.1"/>
    <property type="molecule type" value="Genomic_DNA"/>
</dbReference>
<name>A0A016T1T3_9BILA</name>
<accession>A0A016T1T3</accession>
<gene>
    <name evidence="1" type="primary">Acey_s0149.g2714</name>
    <name evidence="1" type="ORF">Y032_0149g2714</name>
</gene>